<name>A0ACC0F933_9ERIC</name>
<evidence type="ECO:0000313" key="1">
    <source>
        <dbReference type="EMBL" id="KAI7985197.1"/>
    </source>
</evidence>
<sequence>MAKNTGIAVRKVGEVIDPARQLWDEARNEYLFNHYPVDLIEVIAKAKREEVEFLAACAMDSAFVETAVGAQCPEPQWVPHPRGIWKINCDAATNLSRWRGVVVVILRDEKGNLVDGIVAKIRLTTALQGKAIAMRLACAMARARHCAVVEIESDCKTVIQLCVLEGVPPWEIYAVIKDIGHWPIVGV</sequence>
<evidence type="ECO:0000313" key="2">
    <source>
        <dbReference type="Proteomes" id="UP001060215"/>
    </source>
</evidence>
<gene>
    <name evidence="1" type="ORF">LOK49_LG14G01004</name>
</gene>
<dbReference type="Proteomes" id="UP001060215">
    <property type="component" value="Chromosome 15"/>
</dbReference>
<comment type="caution">
    <text evidence="1">The sequence shown here is derived from an EMBL/GenBank/DDBJ whole genome shotgun (WGS) entry which is preliminary data.</text>
</comment>
<keyword evidence="2" id="KW-1185">Reference proteome</keyword>
<accession>A0ACC0F933</accession>
<organism evidence="1 2">
    <name type="scientific">Camellia lanceoleosa</name>
    <dbReference type="NCBI Taxonomy" id="1840588"/>
    <lineage>
        <taxon>Eukaryota</taxon>
        <taxon>Viridiplantae</taxon>
        <taxon>Streptophyta</taxon>
        <taxon>Embryophyta</taxon>
        <taxon>Tracheophyta</taxon>
        <taxon>Spermatophyta</taxon>
        <taxon>Magnoliopsida</taxon>
        <taxon>eudicotyledons</taxon>
        <taxon>Gunneridae</taxon>
        <taxon>Pentapetalae</taxon>
        <taxon>asterids</taxon>
        <taxon>Ericales</taxon>
        <taxon>Theaceae</taxon>
        <taxon>Camellia</taxon>
    </lineage>
</organism>
<reference evidence="1 2" key="1">
    <citation type="journal article" date="2022" name="Plant J.">
        <title>Chromosome-level genome of Camellia lanceoleosa provides a valuable resource for understanding genome evolution and self-incompatibility.</title>
        <authorList>
            <person name="Gong W."/>
            <person name="Xiao S."/>
            <person name="Wang L."/>
            <person name="Liao Z."/>
            <person name="Chang Y."/>
            <person name="Mo W."/>
            <person name="Hu G."/>
            <person name="Li W."/>
            <person name="Zhao G."/>
            <person name="Zhu H."/>
            <person name="Hu X."/>
            <person name="Ji K."/>
            <person name="Xiang X."/>
            <person name="Song Q."/>
            <person name="Yuan D."/>
            <person name="Jin S."/>
            <person name="Zhang L."/>
        </authorList>
    </citation>
    <scope>NUCLEOTIDE SEQUENCE [LARGE SCALE GENOMIC DNA]</scope>
    <source>
        <strain evidence="1">SQ_2022a</strain>
    </source>
</reference>
<dbReference type="EMBL" id="CM045772">
    <property type="protein sequence ID" value="KAI7985197.1"/>
    <property type="molecule type" value="Genomic_DNA"/>
</dbReference>
<protein>
    <submittedName>
        <fullName evidence="1">Uncharacterized protein</fullName>
    </submittedName>
</protein>
<proteinExistence type="predicted"/>